<proteinExistence type="predicted"/>
<organism evidence="3 4">
    <name type="scientific">Ostreibacterium oceani</name>
    <dbReference type="NCBI Taxonomy" id="2654998"/>
    <lineage>
        <taxon>Bacteria</taxon>
        <taxon>Pseudomonadati</taxon>
        <taxon>Pseudomonadota</taxon>
        <taxon>Gammaproteobacteria</taxon>
        <taxon>Cardiobacteriales</taxon>
        <taxon>Ostreibacteriaceae</taxon>
        <taxon>Ostreibacterium</taxon>
    </lineage>
</organism>
<keyword evidence="1" id="KW-0812">Transmembrane</keyword>
<dbReference type="RefSeq" id="WP_152810333.1">
    <property type="nucleotide sequence ID" value="NZ_WHNW01000006.1"/>
</dbReference>
<dbReference type="Proteomes" id="UP000471298">
    <property type="component" value="Unassembled WGS sequence"/>
</dbReference>
<feature type="transmembrane region" description="Helical" evidence="1">
    <location>
        <begin position="226"/>
        <end position="248"/>
    </location>
</feature>
<dbReference type="SUPFAM" id="SSF103481">
    <property type="entry name" value="Multidrug resistance efflux transporter EmrE"/>
    <property type="match status" value="2"/>
</dbReference>
<feature type="transmembrane region" description="Helical" evidence="1">
    <location>
        <begin position="117"/>
        <end position="136"/>
    </location>
</feature>
<dbReference type="InterPro" id="IPR000620">
    <property type="entry name" value="EamA_dom"/>
</dbReference>
<accession>A0A6N7EV48</accession>
<feature type="transmembrane region" description="Helical" evidence="1">
    <location>
        <begin position="281"/>
        <end position="300"/>
    </location>
</feature>
<keyword evidence="1" id="KW-0472">Membrane</keyword>
<reference evidence="3 4" key="1">
    <citation type="submission" date="2019-10" db="EMBL/GenBank/DDBJ databases">
        <title>Cardiobacteriales fam. a chemoheterotrophic member of the order Cardiobacteriales, and proposal of Cardiobacteriales fam. nov.</title>
        <authorList>
            <person name="Wang C."/>
        </authorList>
    </citation>
    <scope>NUCLEOTIDE SEQUENCE [LARGE SCALE GENOMIC DNA]</scope>
    <source>
        <strain evidence="3 4">ML27</strain>
    </source>
</reference>
<feature type="transmembrane region" description="Helical" evidence="1">
    <location>
        <begin position="86"/>
        <end position="111"/>
    </location>
</feature>
<name>A0A6N7EV48_9GAMM</name>
<feature type="transmembrane region" description="Helical" evidence="1">
    <location>
        <begin position="56"/>
        <end position="74"/>
    </location>
</feature>
<dbReference type="InParanoid" id="A0A6N7EV48"/>
<evidence type="ECO:0000313" key="3">
    <source>
        <dbReference type="EMBL" id="MPV86332.1"/>
    </source>
</evidence>
<sequence>MQHPDMMPQNKALAGQGNSATEFKLGIFLVAAAAIVWSFGGFFGRIVTVEDSWTVIFWRSVWASLFLLAFMLVRDKPKGTVNIFRTMGWPGICVALCFACASTSFVVALQYTSVANILLIQAGAPLLAALIAWILFREKASLPTWIAIFVVIFGVSIMVSESFAGEVSPIGDLLALILTLCFAIATVITRRYAHVRMLPAVCLGTMIAAVLSGFMASSLVTSAYDAGILVAFGALNLGLGLALFVTGARLLPSPIAALISTAEPMLGPLWVWILLNETPTKFTLIGGAIILIAILAHLTWQLIHHRRVMVVATPN</sequence>
<keyword evidence="4" id="KW-1185">Reference proteome</keyword>
<dbReference type="PANTHER" id="PTHR22911:SF135">
    <property type="entry name" value="BLR4310 PROTEIN"/>
    <property type="match status" value="1"/>
</dbReference>
<evidence type="ECO:0000313" key="4">
    <source>
        <dbReference type="Proteomes" id="UP000471298"/>
    </source>
</evidence>
<dbReference type="EMBL" id="WHNW01000006">
    <property type="protein sequence ID" value="MPV86332.1"/>
    <property type="molecule type" value="Genomic_DNA"/>
</dbReference>
<dbReference type="InterPro" id="IPR037185">
    <property type="entry name" value="EmrE-like"/>
</dbReference>
<comment type="caution">
    <text evidence="3">The sequence shown here is derived from an EMBL/GenBank/DDBJ whole genome shotgun (WGS) entry which is preliminary data.</text>
</comment>
<dbReference type="GO" id="GO:0016020">
    <property type="term" value="C:membrane"/>
    <property type="evidence" value="ECO:0007669"/>
    <property type="project" value="InterPro"/>
</dbReference>
<feature type="transmembrane region" description="Helical" evidence="1">
    <location>
        <begin position="170"/>
        <end position="188"/>
    </location>
</feature>
<feature type="domain" description="EamA" evidence="2">
    <location>
        <begin position="25"/>
        <end position="159"/>
    </location>
</feature>
<keyword evidence="1" id="KW-1133">Transmembrane helix</keyword>
<dbReference type="Pfam" id="PF00892">
    <property type="entry name" value="EamA"/>
    <property type="match status" value="2"/>
</dbReference>
<evidence type="ECO:0000256" key="1">
    <source>
        <dbReference type="SAM" id="Phobius"/>
    </source>
</evidence>
<feature type="transmembrane region" description="Helical" evidence="1">
    <location>
        <begin position="25"/>
        <end position="44"/>
    </location>
</feature>
<dbReference type="AlphaFoldDB" id="A0A6N7EV48"/>
<feature type="transmembrane region" description="Helical" evidence="1">
    <location>
        <begin position="255"/>
        <end position="275"/>
    </location>
</feature>
<protein>
    <submittedName>
        <fullName evidence="3">EamA family transporter</fullName>
    </submittedName>
</protein>
<gene>
    <name evidence="3" type="ORF">GCU85_06255</name>
</gene>
<feature type="transmembrane region" description="Helical" evidence="1">
    <location>
        <begin position="143"/>
        <end position="164"/>
    </location>
</feature>
<dbReference type="PANTHER" id="PTHR22911">
    <property type="entry name" value="ACYL-MALONYL CONDENSING ENZYME-RELATED"/>
    <property type="match status" value="1"/>
</dbReference>
<evidence type="ECO:0000259" key="2">
    <source>
        <dbReference type="Pfam" id="PF00892"/>
    </source>
</evidence>
<feature type="domain" description="EamA" evidence="2">
    <location>
        <begin position="170"/>
        <end position="295"/>
    </location>
</feature>
<feature type="transmembrane region" description="Helical" evidence="1">
    <location>
        <begin position="200"/>
        <end position="220"/>
    </location>
</feature>